<sequence length="706" mass="77678">MAEKQSLPVILSMGAYPFNFLEWVAMILIMLLCTPIILIGLLLTVLVHLLQRPLFNMGYPYNLKAVRASRDEYAVVTGASKGMGRQFAMKLAEAGWSLVISARNEKLLNELKDMLVKTYGPSCKVIVVACDLSCDEGLAKLRAAVDDLPVTLAVLNAGGMYSCDIVNLEPEKLEAQIRLNVIQQVMLSQYFMAHHFVPRGKGRVCIMSSLAAHSIGSGNAFYYSSKCFLTQWGKCLDHECRTLGPGVLTIQPGAMNDTNFSVAAGCKASPLFALFDMSSEKCTDEVVWRIQNDDPRIATGVHTIGFKNQFLVSLEPWLSDSFAAWVGRMEMLQPNTPYLLGMNAREIQLICKMAEKQSLPVVLSMGAYPFNFFEWLSLIAIMLCCTPIILTGLALSWVVHKLQGPIFDMGYPYNLKPVRASRDEYAVVTGASKGMGRQFAMKLAKAGWSLVISARNEKLLNELKDMLVKTYGPSCKVIVVACDLSCDEGLAKLRAAVDDLPVTLAVLNAGGMYSCDIVNLEPEKLEAQIRLNVIQQVMLSQYFMAHHFVPRGKGRVCIMSSLAAHSIGSGNAFYYSSKCFLTQWGKCLDHECRTLGPGVLTIQPGAMNDTNFSTAAGCKASPCFTLLGMPSEKCTDEVVWRLQNDDARTATGVHTIGFKNQLAVALEPWASDSLAAWLGRMMVFQSNTPYLRNMNARESKLAILAQ</sequence>
<evidence type="ECO:0008006" key="6">
    <source>
        <dbReference type="Google" id="ProtNLM"/>
    </source>
</evidence>
<dbReference type="SUPFAM" id="SSF51735">
    <property type="entry name" value="NAD(P)-binding Rossmann-fold domains"/>
    <property type="match status" value="2"/>
</dbReference>
<dbReference type="OrthoDB" id="2102561at2759"/>
<reference evidence="4 5" key="1">
    <citation type="submission" date="2020-04" db="EMBL/GenBank/DDBJ databases">
        <title>Perkinsus olseni comparative genomics.</title>
        <authorList>
            <person name="Bogema D.R."/>
        </authorList>
    </citation>
    <scope>NUCLEOTIDE SEQUENCE [LARGE SCALE GENOMIC DNA]</scope>
    <source>
        <strain evidence="4">00978-12</strain>
    </source>
</reference>
<dbReference type="EMBL" id="JABANP010000158">
    <property type="protein sequence ID" value="KAF4688233.1"/>
    <property type="molecule type" value="Genomic_DNA"/>
</dbReference>
<evidence type="ECO:0000313" key="4">
    <source>
        <dbReference type="EMBL" id="KAF4688233.1"/>
    </source>
</evidence>
<keyword evidence="3" id="KW-0812">Transmembrane</keyword>
<dbReference type="Proteomes" id="UP000541610">
    <property type="component" value="Unassembled WGS sequence"/>
</dbReference>
<dbReference type="Gene3D" id="3.40.50.720">
    <property type="entry name" value="NAD(P)-binding Rossmann-like Domain"/>
    <property type="match status" value="2"/>
</dbReference>
<name>A0A7J6NWH9_PEROL</name>
<dbReference type="Pfam" id="PF00106">
    <property type="entry name" value="adh_short"/>
    <property type="match status" value="2"/>
</dbReference>
<feature type="transmembrane region" description="Helical" evidence="3">
    <location>
        <begin position="375"/>
        <end position="399"/>
    </location>
</feature>
<evidence type="ECO:0000256" key="3">
    <source>
        <dbReference type="SAM" id="Phobius"/>
    </source>
</evidence>
<gene>
    <name evidence="4" type="ORF">FOZ60_002986</name>
</gene>
<keyword evidence="3" id="KW-1133">Transmembrane helix</keyword>
<dbReference type="GO" id="GO:0016491">
    <property type="term" value="F:oxidoreductase activity"/>
    <property type="evidence" value="ECO:0007669"/>
    <property type="project" value="UniProtKB-KW"/>
</dbReference>
<dbReference type="PANTHER" id="PTHR42901:SF1">
    <property type="entry name" value="ALCOHOL DEHYDROGENASE"/>
    <property type="match status" value="1"/>
</dbReference>
<comment type="caution">
    <text evidence="4">The sequence shown here is derived from an EMBL/GenBank/DDBJ whole genome shotgun (WGS) entry which is preliminary data.</text>
</comment>
<keyword evidence="3" id="KW-0472">Membrane</keyword>
<dbReference type="InterPro" id="IPR036291">
    <property type="entry name" value="NAD(P)-bd_dom_sf"/>
</dbReference>
<evidence type="ECO:0000313" key="5">
    <source>
        <dbReference type="Proteomes" id="UP000541610"/>
    </source>
</evidence>
<dbReference type="AlphaFoldDB" id="A0A7J6NWH9"/>
<organism evidence="4 5">
    <name type="scientific">Perkinsus olseni</name>
    <name type="common">Perkinsus atlanticus</name>
    <dbReference type="NCBI Taxonomy" id="32597"/>
    <lineage>
        <taxon>Eukaryota</taxon>
        <taxon>Sar</taxon>
        <taxon>Alveolata</taxon>
        <taxon>Perkinsozoa</taxon>
        <taxon>Perkinsea</taxon>
        <taxon>Perkinsida</taxon>
        <taxon>Perkinsidae</taxon>
        <taxon>Perkinsus</taxon>
    </lineage>
</organism>
<feature type="transmembrane region" description="Helical" evidence="3">
    <location>
        <begin position="20"/>
        <end position="47"/>
    </location>
</feature>
<evidence type="ECO:0000256" key="2">
    <source>
        <dbReference type="ARBA" id="ARBA00023002"/>
    </source>
</evidence>
<comment type="similarity">
    <text evidence="1">Belongs to the short-chain dehydrogenases/reductases (SDR) family.</text>
</comment>
<dbReference type="CDD" id="cd05233">
    <property type="entry name" value="SDR_c"/>
    <property type="match status" value="2"/>
</dbReference>
<accession>A0A7J6NWH9</accession>
<dbReference type="PANTHER" id="PTHR42901">
    <property type="entry name" value="ALCOHOL DEHYDROGENASE"/>
    <property type="match status" value="1"/>
</dbReference>
<proteinExistence type="inferred from homology"/>
<keyword evidence="2" id="KW-0560">Oxidoreductase</keyword>
<evidence type="ECO:0000256" key="1">
    <source>
        <dbReference type="ARBA" id="ARBA00006484"/>
    </source>
</evidence>
<protein>
    <recommendedName>
        <fullName evidence="6">Dehydrogenase reductase SDR member 7B</fullName>
    </recommendedName>
</protein>
<dbReference type="InterPro" id="IPR002347">
    <property type="entry name" value="SDR_fam"/>
</dbReference>